<gene>
    <name evidence="1" type="ORF">UFOVP602_45</name>
</gene>
<reference evidence="1" key="1">
    <citation type="submission" date="2020-04" db="EMBL/GenBank/DDBJ databases">
        <authorList>
            <person name="Chiriac C."/>
            <person name="Salcher M."/>
            <person name="Ghai R."/>
            <person name="Kavagutti S V."/>
        </authorList>
    </citation>
    <scope>NUCLEOTIDE SEQUENCE</scope>
</reference>
<organism evidence="1">
    <name type="scientific">uncultured Caudovirales phage</name>
    <dbReference type="NCBI Taxonomy" id="2100421"/>
    <lineage>
        <taxon>Viruses</taxon>
        <taxon>Duplodnaviria</taxon>
        <taxon>Heunggongvirae</taxon>
        <taxon>Uroviricota</taxon>
        <taxon>Caudoviricetes</taxon>
        <taxon>Peduoviridae</taxon>
        <taxon>Maltschvirus</taxon>
        <taxon>Maltschvirus maltsch</taxon>
    </lineage>
</organism>
<evidence type="ECO:0000313" key="1">
    <source>
        <dbReference type="EMBL" id="CAB4153190.1"/>
    </source>
</evidence>
<dbReference type="EMBL" id="LR796591">
    <property type="protein sequence ID" value="CAB4153190.1"/>
    <property type="molecule type" value="Genomic_DNA"/>
</dbReference>
<sequence>MATILASLPFVPARWFDNSGNILSGGKLYFYAAGTTTPKDTYSNYLGTTPNANPVILDSSGHAVVFLGTGLYKVELRDANDIVLAPAIDGIGGTVGSGNALVVATYNDLRAIDNNTALSAVVLGRTVAGDGGAGLFAWDQDETAADDFGTILAPVTAPVSGRWSRVRGPDMDIRWWCVADGSTDDATTFGLAMSASAARKAPVIIEAVSVFTASNLTIPANAALKFAYGGKLTSSTTLTLTTNSAGRFFGADKCLAGQMGLVPTGSSFPMLDPDWFDRTTDFEKLSECQAHLSDDHPILIKRKLSLDTRYQQDPFAILYFIGEGQIFIESTVTGDTRIGRWEGNETSPLFVLDNKTSAATINLGYDSGRFLSPKIFGGNAYFARALQHGWVYLDDVYADDGAIVDFTDLDTVYLRGFQRKDNASTATTDWVASGWVPLEDGPTAREYLFTNLICEDLAIFNTGTAAGSAAKITVDNVFSAKNCALMSVEKTAPTFNEGILFTSTSGSISLYNCYSGNVAFNASTGVAEKLLSSATFYDYPTSVTFQGTSWTFTDSLVGGVGDGVELVKCDNSAIGTSGRLSLLFSVVDSTIFADSYSTDSNITLSNSNLGDGPIYITNPIAILTVNGSLFRWNGIGIACINNPIIYRFDSLSSLTNPNYLPCVSLNGVYGPESRYGYESLYDKYISTVSTAGWVCSPSNPTSTAGSVFYWDGSAGYVTARSLTRTIGTNAEKLIAAYGGTIAVKVTSGSTGVDTSVSSVRLIFGKHDQTVPGELHKDGDSWRWLFPIWPGADSTVTTYRVVINSGAALINEISVEITVSPVAPKTQEQWQTFWNWQDPVVAAISLTGSRCSVWRETLADNDRLNLWQNTSGNALYIDAPDTLLLPSKHVGVQKINNALEYMIL</sequence>
<accession>A0A6J5N7Y0</accession>
<protein>
    <submittedName>
        <fullName evidence="1">Uncharacterized protein</fullName>
    </submittedName>
</protein>
<name>A0A6J5N7Y0_9CAUD</name>
<proteinExistence type="predicted"/>